<sequence>MPLVVPGVTPASKKAEHAEDDKKPKAQHFQAHPGPAIPEDKSAFEKTPSKEEQHARAQELNEGKQ</sequence>
<keyword evidence="3" id="KW-1185">Reference proteome</keyword>
<evidence type="ECO:0000313" key="3">
    <source>
        <dbReference type="Proteomes" id="UP000298138"/>
    </source>
</evidence>
<dbReference type="Proteomes" id="UP000298138">
    <property type="component" value="Unassembled WGS sequence"/>
</dbReference>
<dbReference type="InParanoid" id="A0A4S2MZT6"/>
<evidence type="ECO:0000313" key="2">
    <source>
        <dbReference type="EMBL" id="TGZ82339.1"/>
    </source>
</evidence>
<gene>
    <name evidence="2" type="ORF">EX30DRAFT_339630</name>
</gene>
<feature type="compositionally biased region" description="Basic and acidic residues" evidence="1">
    <location>
        <begin position="13"/>
        <end position="24"/>
    </location>
</feature>
<feature type="compositionally biased region" description="Basic and acidic residues" evidence="1">
    <location>
        <begin position="38"/>
        <end position="65"/>
    </location>
</feature>
<organism evidence="2 3">
    <name type="scientific">Ascodesmis nigricans</name>
    <dbReference type="NCBI Taxonomy" id="341454"/>
    <lineage>
        <taxon>Eukaryota</taxon>
        <taxon>Fungi</taxon>
        <taxon>Dikarya</taxon>
        <taxon>Ascomycota</taxon>
        <taxon>Pezizomycotina</taxon>
        <taxon>Pezizomycetes</taxon>
        <taxon>Pezizales</taxon>
        <taxon>Ascodesmidaceae</taxon>
        <taxon>Ascodesmis</taxon>
    </lineage>
</organism>
<protein>
    <submittedName>
        <fullName evidence="2">Uncharacterized protein</fullName>
    </submittedName>
</protein>
<dbReference type="AlphaFoldDB" id="A0A4S2MZT6"/>
<feature type="region of interest" description="Disordered" evidence="1">
    <location>
        <begin position="1"/>
        <end position="65"/>
    </location>
</feature>
<proteinExistence type="predicted"/>
<accession>A0A4S2MZT6</accession>
<reference evidence="2 3" key="1">
    <citation type="submission" date="2019-04" db="EMBL/GenBank/DDBJ databases">
        <title>Comparative genomics and transcriptomics to analyze fruiting body development in filamentous ascomycetes.</title>
        <authorList>
            <consortium name="DOE Joint Genome Institute"/>
            <person name="Lutkenhaus R."/>
            <person name="Traeger S."/>
            <person name="Breuer J."/>
            <person name="Kuo A."/>
            <person name="Lipzen A."/>
            <person name="Pangilinan J."/>
            <person name="Dilworth D."/>
            <person name="Sandor L."/>
            <person name="Poggeler S."/>
            <person name="Barry K."/>
            <person name="Grigoriev I.V."/>
            <person name="Nowrousian M."/>
        </authorList>
    </citation>
    <scope>NUCLEOTIDE SEQUENCE [LARGE SCALE GENOMIC DNA]</scope>
    <source>
        <strain evidence="2 3">CBS 389.68</strain>
    </source>
</reference>
<dbReference type="EMBL" id="ML220115">
    <property type="protein sequence ID" value="TGZ82339.1"/>
    <property type="molecule type" value="Genomic_DNA"/>
</dbReference>
<name>A0A4S2MZT6_9PEZI</name>
<dbReference type="OrthoDB" id="2532734at2759"/>
<evidence type="ECO:0000256" key="1">
    <source>
        <dbReference type="SAM" id="MobiDB-lite"/>
    </source>
</evidence>